<dbReference type="Pfam" id="PF17132">
    <property type="entry name" value="Glyco_hydro_106"/>
    <property type="match status" value="1"/>
</dbReference>
<accession>A0ABZ1IGL7</accession>
<evidence type="ECO:0000313" key="1">
    <source>
        <dbReference type="EMBL" id="WSE33615.1"/>
    </source>
</evidence>
<proteinExistence type="predicted"/>
<dbReference type="PANTHER" id="PTHR36848">
    <property type="entry name" value="DNA-BINDING PROTEIN (PUTATIVE SECRETED PROTEIN)-RELATED"/>
    <property type="match status" value="1"/>
</dbReference>
<dbReference type="Gene3D" id="2.60.120.260">
    <property type="entry name" value="Galactose-binding domain-like"/>
    <property type="match status" value="1"/>
</dbReference>
<dbReference type="GO" id="GO:0016787">
    <property type="term" value="F:hydrolase activity"/>
    <property type="evidence" value="ECO:0007669"/>
    <property type="project" value="UniProtKB-KW"/>
</dbReference>
<gene>
    <name evidence="1" type="ORF">VSH64_16125</name>
</gene>
<dbReference type="PROSITE" id="PS51318">
    <property type="entry name" value="TAT"/>
    <property type="match status" value="1"/>
</dbReference>
<dbReference type="InterPro" id="IPR006311">
    <property type="entry name" value="TAT_signal"/>
</dbReference>
<organism evidence="1 2">
    <name type="scientific">Amycolatopsis rhabdoformis</name>
    <dbReference type="NCBI Taxonomy" id="1448059"/>
    <lineage>
        <taxon>Bacteria</taxon>
        <taxon>Bacillati</taxon>
        <taxon>Actinomycetota</taxon>
        <taxon>Actinomycetes</taxon>
        <taxon>Pseudonocardiales</taxon>
        <taxon>Pseudonocardiaceae</taxon>
        <taxon>Amycolatopsis</taxon>
    </lineage>
</organism>
<dbReference type="SUPFAM" id="SSF49785">
    <property type="entry name" value="Galactose-binding domain-like"/>
    <property type="match status" value="1"/>
</dbReference>
<dbReference type="EMBL" id="CP142149">
    <property type="protein sequence ID" value="WSE33615.1"/>
    <property type="molecule type" value="Genomic_DNA"/>
</dbReference>
<keyword evidence="1" id="KW-0378">Hydrolase</keyword>
<keyword evidence="2" id="KW-1185">Reference proteome</keyword>
<dbReference type="InterPro" id="IPR053161">
    <property type="entry name" value="Ulvan_degrading_GH"/>
</dbReference>
<name>A0ABZ1IGL7_9PSEU</name>
<reference evidence="1 2" key="1">
    <citation type="journal article" date="2015" name="Int. J. Syst. Evol. Microbiol.">
        <title>Amycolatopsis rhabdoformis sp. nov., an actinomycete isolated from a tropical forest soil.</title>
        <authorList>
            <person name="Souza W.R."/>
            <person name="Silva R.E."/>
            <person name="Goodfellow M."/>
            <person name="Busarakam K."/>
            <person name="Figueiro F.S."/>
            <person name="Ferreira D."/>
            <person name="Rodrigues-Filho E."/>
            <person name="Moraes L.A.B."/>
            <person name="Zucchi T.D."/>
        </authorList>
    </citation>
    <scope>NUCLEOTIDE SEQUENCE [LARGE SCALE GENOMIC DNA]</scope>
    <source>
        <strain evidence="1 2">NCIMB 14900</strain>
    </source>
</reference>
<evidence type="ECO:0000313" key="2">
    <source>
        <dbReference type="Proteomes" id="UP001330812"/>
    </source>
</evidence>
<dbReference type="PANTHER" id="PTHR36848:SF2">
    <property type="entry name" value="SECRETED PROTEIN"/>
    <property type="match status" value="1"/>
</dbReference>
<protein>
    <submittedName>
        <fullName evidence="1">Glycosyl hydrolase</fullName>
    </submittedName>
</protein>
<sequence>MEDSKSAFDRRDFFKISGGVGATLALSGLIGAASAEASSPSAADKFIKAQHAFLDNPEGKYRPGTRWWLAEGLHTDATIKGDMKMLHDMGIGSVEIVCMPEPNVDSDLSDTVFVSNTTGKTPQQIYSWGSDEWKNDTKLIIQEANKYGMGFSMTSGTHWANANLPIENLKFDDDGAGKALGYAIQTTTGAAAFTGTLKRSVMTVAGTVRQDLISVVAIRRAAGNTGSVTADGSISGTMSYTDESVVLTGKVTLNGAPVTPATMKDPTGKANFTLSWTPPDSGAWDIYAFWMQATGQAPTPSSTTNVTINYIDPAGMQTFIDYYKNHIFSDRELKNAIIANGRGEMYMDSLEIDTTNSNGGEFWGTTLLSEFRKRRGYSLEPYLPFVLRKDGRAGLTSFLTGGADQVKVTKVRNDFFETITDMYSDNVLKPLRSYLNDDMNMKLRAEISYNVGYEITTPAKAVDYVETENLDFGNQLDSQRTLSGAAHTHGLRYSSETGAISGENYTWGQDRFMQIMNTQFASGVSHTVLHGYASISGADAHDPSNKWDGTYWPGHEGMYARYSERWGPRQPESTQYTDYLPMIARTQAVLQQGKPQLDLAILRTDYAFNSDHPHPDFMRHRRANYFKDLELQDNGYTYEYFAPEILEGRSVRYSKTEGLIPEHVGYQAVVLYQDSLRLESAQAIYELARHGLPVVVVNGLVETLSATTNHLNAKAALHVLGNEGTDADLAKVLARLKKLPNVKEVNANVPQSATSPDPAAEDYEQKYYYGKTGVHGALRKLGVRPRAEYAKPNTSILTAMRRTDDTVYLWAYNFMEKRGDYFNNPIDAATATATVSVDAVGKPYRLNTWSGRVEALALYTTSGGRTSFEVTLAPGETTVIAIDLKTQAAAPLRSTTAPQGVVTADGVALLATESGRYTARLADGSTVTRQISVPANVTLTDAPWDLVLTSWTPGEKKTLTEARAGYTTKEVYFTTDKTAIAVGKTPLVPWKDMTFTAQDPATVSGVGSYSTTFRLPGSWNASNGAYLNIGSTGGALAQVWVNGHKIPGYDFIAGRIDVSSALKAGTNTVRIEVASSLRNQMRALGYPNLPAATTAAGAVASYGLQGDVVLETFTVEVVDHAGGK</sequence>
<dbReference type="Proteomes" id="UP001330812">
    <property type="component" value="Chromosome"/>
</dbReference>
<dbReference type="InterPro" id="IPR008979">
    <property type="entry name" value="Galactose-bd-like_sf"/>
</dbReference>
<dbReference type="RefSeq" id="WP_326836414.1">
    <property type="nucleotide sequence ID" value="NZ_CP142149.1"/>
</dbReference>